<protein>
    <recommendedName>
        <fullName evidence="12">NADH-quinone oxidoreductase</fullName>
        <ecNumber evidence="12">7.1.1.-</ecNumber>
    </recommendedName>
</protein>
<comment type="cofactor">
    <cofactor evidence="1 12">
        <name>[4Fe-4S] cluster</name>
        <dbReference type="ChEBI" id="CHEBI:49883"/>
    </cofactor>
</comment>
<comment type="caution">
    <text evidence="17">The sequence shown here is derived from an EMBL/GenBank/DDBJ whole genome shotgun (WGS) entry which is preliminary data.</text>
</comment>
<dbReference type="Gene3D" id="3.40.228.10">
    <property type="entry name" value="Dimethylsulfoxide Reductase, domain 2"/>
    <property type="match status" value="1"/>
</dbReference>
<keyword evidence="6 12" id="KW-0479">Metal-binding</keyword>
<dbReference type="Proteomes" id="UP001369736">
    <property type="component" value="Unassembled WGS sequence"/>
</dbReference>
<dbReference type="Gene3D" id="3.30.70.20">
    <property type="match status" value="1"/>
</dbReference>
<dbReference type="PANTHER" id="PTHR43105:SF12">
    <property type="entry name" value="NADH-QUINONE OXIDOREDUCTASE SUBUNIT G"/>
    <property type="match status" value="1"/>
</dbReference>
<evidence type="ECO:0000256" key="13">
    <source>
        <dbReference type="SAM" id="MobiDB-lite"/>
    </source>
</evidence>
<keyword evidence="4 12" id="KW-0001">2Fe-2S</keyword>
<dbReference type="Gene3D" id="3.10.20.740">
    <property type="match status" value="1"/>
</dbReference>
<evidence type="ECO:0000313" key="17">
    <source>
        <dbReference type="EMBL" id="MEJ2862985.1"/>
    </source>
</evidence>
<evidence type="ECO:0000256" key="11">
    <source>
        <dbReference type="ARBA" id="ARBA00047712"/>
    </source>
</evidence>
<feature type="region of interest" description="Disordered" evidence="13">
    <location>
        <begin position="1"/>
        <end position="22"/>
    </location>
</feature>
<evidence type="ECO:0000256" key="4">
    <source>
        <dbReference type="ARBA" id="ARBA00022714"/>
    </source>
</evidence>
<dbReference type="PROSITE" id="PS51669">
    <property type="entry name" value="4FE4S_MOW_BIS_MGD"/>
    <property type="match status" value="1"/>
</dbReference>
<dbReference type="NCBIfam" id="TIGR01973">
    <property type="entry name" value="NuoG"/>
    <property type="match status" value="1"/>
</dbReference>
<keyword evidence="3 12" id="KW-0004">4Fe-4S</keyword>
<dbReference type="Gene3D" id="3.40.50.740">
    <property type="match status" value="2"/>
</dbReference>
<dbReference type="InterPro" id="IPR006963">
    <property type="entry name" value="Mopterin_OxRdtase_4Fe-4S_dom"/>
</dbReference>
<evidence type="ECO:0000259" key="14">
    <source>
        <dbReference type="PROSITE" id="PS51085"/>
    </source>
</evidence>
<feature type="domain" description="4Fe-4S Mo/W bis-MGD-type" evidence="15">
    <location>
        <begin position="251"/>
        <end position="307"/>
    </location>
</feature>
<dbReference type="InterPro" id="IPR000283">
    <property type="entry name" value="NADH_UbQ_OxRdtase_75kDa_su_CS"/>
</dbReference>
<feature type="domain" description="4Fe-4S His(Cys)3-ligated-type" evidence="16">
    <location>
        <begin position="108"/>
        <end position="147"/>
    </location>
</feature>
<keyword evidence="5 12" id="KW-0874">Quinone</keyword>
<name>A0ABU8M6L9_9PSEU</name>
<dbReference type="InterPro" id="IPR019574">
    <property type="entry name" value="NADH_UbQ_OxRdtase_Gsu_4Fe4S-bd"/>
</dbReference>
<evidence type="ECO:0000256" key="7">
    <source>
        <dbReference type="ARBA" id="ARBA00022967"/>
    </source>
</evidence>
<evidence type="ECO:0000256" key="6">
    <source>
        <dbReference type="ARBA" id="ARBA00022723"/>
    </source>
</evidence>
<dbReference type="Pfam" id="PF22117">
    <property type="entry name" value="Fer4_Nqo3"/>
    <property type="match status" value="1"/>
</dbReference>
<comment type="catalytic activity">
    <reaction evidence="11 12">
        <text>a quinone + NADH + 5 H(+)(in) = a quinol + NAD(+) + 4 H(+)(out)</text>
        <dbReference type="Rhea" id="RHEA:57888"/>
        <dbReference type="ChEBI" id="CHEBI:15378"/>
        <dbReference type="ChEBI" id="CHEBI:24646"/>
        <dbReference type="ChEBI" id="CHEBI:57540"/>
        <dbReference type="ChEBI" id="CHEBI:57945"/>
        <dbReference type="ChEBI" id="CHEBI:132124"/>
    </reaction>
</comment>
<evidence type="ECO:0000256" key="5">
    <source>
        <dbReference type="ARBA" id="ARBA00022719"/>
    </source>
</evidence>
<dbReference type="EC" id="7.1.1.-" evidence="12"/>
<evidence type="ECO:0000259" key="15">
    <source>
        <dbReference type="PROSITE" id="PS51669"/>
    </source>
</evidence>
<evidence type="ECO:0000259" key="16">
    <source>
        <dbReference type="PROSITE" id="PS51839"/>
    </source>
</evidence>
<evidence type="ECO:0000256" key="12">
    <source>
        <dbReference type="RuleBase" id="RU003525"/>
    </source>
</evidence>
<dbReference type="InterPro" id="IPR054351">
    <property type="entry name" value="NADH_UbQ_OxRdtase_ferredoxin"/>
</dbReference>
<dbReference type="PANTHER" id="PTHR43105">
    <property type="entry name" value="RESPIRATORY NITRATE REDUCTASE"/>
    <property type="match status" value="1"/>
</dbReference>
<dbReference type="PROSITE" id="PS51085">
    <property type="entry name" value="2FE2S_FER_2"/>
    <property type="match status" value="1"/>
</dbReference>
<keyword evidence="8 12" id="KW-0408">Iron</keyword>
<feature type="compositionally biased region" description="Basic and acidic residues" evidence="13">
    <location>
        <begin position="7"/>
        <end position="18"/>
    </location>
</feature>
<dbReference type="Pfam" id="PF22151">
    <property type="entry name" value="Fer4_NDSU1"/>
    <property type="match status" value="1"/>
</dbReference>
<keyword evidence="18" id="KW-1185">Reference proteome</keyword>
<organism evidence="17 18">
    <name type="scientific">Actinomycetospora flava</name>
    <dbReference type="NCBI Taxonomy" id="3129232"/>
    <lineage>
        <taxon>Bacteria</taxon>
        <taxon>Bacillati</taxon>
        <taxon>Actinomycetota</taxon>
        <taxon>Actinomycetes</taxon>
        <taxon>Pseudonocardiales</taxon>
        <taxon>Pseudonocardiaceae</taxon>
        <taxon>Actinomycetospora</taxon>
    </lineage>
</organism>
<evidence type="ECO:0000256" key="3">
    <source>
        <dbReference type="ARBA" id="ARBA00022485"/>
    </source>
</evidence>
<dbReference type="InterPro" id="IPR006656">
    <property type="entry name" value="Mopterin_OxRdtase"/>
</dbReference>
<dbReference type="SMART" id="SM00929">
    <property type="entry name" value="NADH-G_4Fe-4S_3"/>
    <property type="match status" value="1"/>
</dbReference>
<dbReference type="Pfam" id="PF10588">
    <property type="entry name" value="NADH-G_4Fe-4S_3"/>
    <property type="match status" value="1"/>
</dbReference>
<dbReference type="InterPro" id="IPR050123">
    <property type="entry name" value="Prok_molybdopt-oxidoreductase"/>
</dbReference>
<sequence>MTAASERAPEKPSEREDLPPVPEGYVRLTIDDRIVDAPQGELIIRTCERLGIVVPRFCDHPLLDPAGACRQCLVEVEMGGRKMPKPQASCTMTVAQDMVVNTQMTSPVADKAQQGVMELLLINHPLDCPICDKGGECPLQNQAMSSGRAESRFVEEKRTFAKPLPISDEVLLDRERCVLCQRCTRFSRQIAGDQFIELLERGAHQQIGTEETAFGEGEDFQSYFSGNTIQICPVGALTSASYRFRSRPFDLVSTPGVSEHDSSGASIRRDWRRGAVTRVLAGDDPEVNEEWIDDKTRFAFRYTQAADRLLRPMVRGDDGELAETSWTEALERAAQLLVAARDGQGPADEEGHRKQGVGVLPGGRVTVEDGYAYGKFARLALGTNDVDARARVATDEELDFLGTRVAGTGPDHVSFDALESAPTVLCVALEPEEEAPIVFLRLRKAARTGTSVHHLGQWSTPAVVKTGGKLVRCAPGDEVTALGTLPDPVAANLAKPGAVVLVGERAAQVPGLYAAVADLAARTGAKVAWIPRRAGERGALDAGALPTVLPGGAPVADAGARAALASSWGVAELPSEAGRDLAEILRAAAEGELAGLVVGGVALDDLPDPDLARRALEAADVVVSLEQRRSEVTDRADVVLPVAPVINKAGTFRNWEGRDRRFATTIDPSGGSAGRVGGTAATTLPDCRVLDTLAVEMDVDLFTQTPEATAAEFARVADALAGHRAGASGTFTSSRRTNGALTASEAANAPFVPDEGSADGAADVDVEVIDVEVAEVVDGELVEVAEVVEVVEVVETHHPALRLATWRQLLDGGALMAGEPELAGTARPPKIRVSAATARRLGFAEDDPAQLEGPHGSLILPVEVADLPDDVVWAPARVPRFDGGVTTLAGLGLSHGGVVRLHDGREAQRSRTIERSSS</sequence>
<evidence type="ECO:0000256" key="9">
    <source>
        <dbReference type="ARBA" id="ARBA00023014"/>
    </source>
</evidence>
<feature type="domain" description="2Fe-2S ferredoxin-type" evidence="14">
    <location>
        <begin position="24"/>
        <end position="106"/>
    </location>
</feature>
<evidence type="ECO:0000256" key="10">
    <source>
        <dbReference type="ARBA" id="ARBA00023027"/>
    </source>
</evidence>
<dbReference type="RefSeq" id="WP_337704353.1">
    <property type="nucleotide sequence ID" value="NZ_JBBEGM010000007.1"/>
</dbReference>
<comment type="function">
    <text evidence="12">NDH-1 shuttles electrons from NADH, via FMN and iron-sulfur (Fe-S) centers, to quinones in the respiratory chain. Couples the redox reaction to proton translocation (for every two electrons transferred, four hydrogen ions are translocated across the cytoplasmic membrane), and thus conserves the redox energy in a proton gradient.</text>
</comment>
<dbReference type="CDD" id="cd00207">
    <property type="entry name" value="fer2"/>
    <property type="match status" value="1"/>
</dbReference>
<dbReference type="PROSITE" id="PS00641">
    <property type="entry name" value="COMPLEX1_75K_1"/>
    <property type="match status" value="1"/>
</dbReference>
<dbReference type="InterPro" id="IPR036010">
    <property type="entry name" value="2Fe-2S_ferredoxin-like_sf"/>
</dbReference>
<evidence type="ECO:0000256" key="2">
    <source>
        <dbReference type="ARBA" id="ARBA00005404"/>
    </source>
</evidence>
<gene>
    <name evidence="17" type="ORF">WCD58_17590</name>
</gene>
<evidence type="ECO:0000313" key="18">
    <source>
        <dbReference type="Proteomes" id="UP001369736"/>
    </source>
</evidence>
<dbReference type="SUPFAM" id="SSF50692">
    <property type="entry name" value="ADC-like"/>
    <property type="match status" value="1"/>
</dbReference>
<dbReference type="GO" id="GO:0050136">
    <property type="term" value="F:NADH dehydrogenase (quinone) (non-electrogenic) activity"/>
    <property type="evidence" value="ECO:0007669"/>
    <property type="project" value="UniProtKB-EC"/>
</dbReference>
<dbReference type="NCBIfam" id="NF005895">
    <property type="entry name" value="PRK07860.1"/>
    <property type="match status" value="1"/>
</dbReference>
<comment type="similarity">
    <text evidence="2 12">Belongs to the complex I 75 kDa subunit family.</text>
</comment>
<dbReference type="InterPro" id="IPR001041">
    <property type="entry name" value="2Fe-2S_ferredoxin-type"/>
</dbReference>
<keyword evidence="7 12" id="KW-1278">Translocase</keyword>
<dbReference type="Pfam" id="PF13510">
    <property type="entry name" value="Fer2_4"/>
    <property type="match status" value="1"/>
</dbReference>
<evidence type="ECO:0000256" key="8">
    <source>
        <dbReference type="ARBA" id="ARBA00023004"/>
    </source>
</evidence>
<dbReference type="InterPro" id="IPR010228">
    <property type="entry name" value="NADH_UbQ_OxRdtase_Gsu"/>
</dbReference>
<dbReference type="EMBL" id="JBBEGM010000007">
    <property type="protein sequence ID" value="MEJ2862985.1"/>
    <property type="molecule type" value="Genomic_DNA"/>
</dbReference>
<dbReference type="PROSITE" id="PS00643">
    <property type="entry name" value="COMPLEX1_75K_3"/>
    <property type="match status" value="1"/>
</dbReference>
<evidence type="ECO:0000256" key="1">
    <source>
        <dbReference type="ARBA" id="ARBA00001966"/>
    </source>
</evidence>
<dbReference type="PROSITE" id="PS51839">
    <property type="entry name" value="4FE4S_HC3"/>
    <property type="match status" value="1"/>
</dbReference>
<dbReference type="SUPFAM" id="SSF54862">
    <property type="entry name" value="4Fe-4S ferredoxins"/>
    <property type="match status" value="1"/>
</dbReference>
<keyword evidence="9 12" id="KW-0411">Iron-sulfur</keyword>
<dbReference type="InterPro" id="IPR009010">
    <property type="entry name" value="Asp_de-COase-like_dom_sf"/>
</dbReference>
<dbReference type="SUPFAM" id="SSF54292">
    <property type="entry name" value="2Fe-2S ferredoxin-like"/>
    <property type="match status" value="1"/>
</dbReference>
<dbReference type="PROSITE" id="PS00642">
    <property type="entry name" value="COMPLEX1_75K_2"/>
    <property type="match status" value="1"/>
</dbReference>
<dbReference type="Pfam" id="PF00384">
    <property type="entry name" value="Molybdopterin"/>
    <property type="match status" value="1"/>
</dbReference>
<keyword evidence="17" id="KW-0560">Oxidoreductase</keyword>
<accession>A0ABU8M6L9</accession>
<keyword evidence="10 12" id="KW-0520">NAD</keyword>
<comment type="cofactor">
    <cofactor evidence="12">
        <name>[2Fe-2S] cluster</name>
        <dbReference type="ChEBI" id="CHEBI:190135"/>
    </cofactor>
    <text evidence="12">Binds 1 [2Fe-2S] cluster per subunit.</text>
</comment>
<reference evidence="17 18" key="1">
    <citation type="submission" date="2024-03" db="EMBL/GenBank/DDBJ databases">
        <title>Actinomycetospora sp. OC33-EN07, a novel actinomycete isolated from wild orchid (Aerides multiflora).</title>
        <authorList>
            <person name="Suriyachadkun C."/>
        </authorList>
    </citation>
    <scope>NUCLEOTIDE SEQUENCE [LARGE SCALE GENOMIC DNA]</scope>
    <source>
        <strain evidence="17 18">OC33-EN07</strain>
    </source>
</reference>
<dbReference type="SUPFAM" id="SSF53706">
    <property type="entry name" value="Formate dehydrogenase/DMSO reductase, domains 1-3"/>
    <property type="match status" value="1"/>
</dbReference>
<proteinExistence type="inferred from homology"/>